<dbReference type="InterPro" id="IPR038718">
    <property type="entry name" value="SNF2-like_sf"/>
</dbReference>
<reference evidence="1 2" key="1">
    <citation type="submission" date="2018-06" db="EMBL/GenBank/DDBJ databases">
        <authorList>
            <consortium name="Pathogen Informatics"/>
            <person name="Doyle S."/>
        </authorList>
    </citation>
    <scope>NUCLEOTIDE SEQUENCE [LARGE SCALE GENOMIC DNA]</scope>
    <source>
        <strain evidence="1 2">NCTC7307</strain>
    </source>
</reference>
<keyword evidence="1" id="KW-0347">Helicase</keyword>
<organism evidence="1 2">
    <name type="scientific">Salmonella enterica subsp. arizonae</name>
    <dbReference type="NCBI Taxonomy" id="59203"/>
    <lineage>
        <taxon>Bacteria</taxon>
        <taxon>Pseudomonadati</taxon>
        <taxon>Pseudomonadota</taxon>
        <taxon>Gammaproteobacteria</taxon>
        <taxon>Enterobacterales</taxon>
        <taxon>Enterobacteriaceae</taxon>
        <taxon>Salmonella</taxon>
    </lineage>
</organism>
<dbReference type="AlphaFoldDB" id="A0A2X4TIR8"/>
<dbReference type="EC" id="3.6.4.-" evidence="1"/>
<proteinExistence type="predicted"/>
<dbReference type="Proteomes" id="UP000248731">
    <property type="component" value="Chromosome 1"/>
</dbReference>
<name>A0A2X4TIR8_SALER</name>
<dbReference type="GO" id="GO:0004386">
    <property type="term" value="F:helicase activity"/>
    <property type="evidence" value="ECO:0007669"/>
    <property type="project" value="UniProtKB-KW"/>
</dbReference>
<keyword evidence="1" id="KW-0547">Nucleotide-binding</keyword>
<protein>
    <submittedName>
        <fullName evidence="1">ATP-dependent helicase HepA</fullName>
        <ecNumber evidence="1">3.6.4.-</ecNumber>
    </submittedName>
</protein>
<dbReference type="EMBL" id="LS483466">
    <property type="protein sequence ID" value="SQI27316.1"/>
    <property type="molecule type" value="Genomic_DNA"/>
</dbReference>
<gene>
    <name evidence="1" type="primary">hepA_3</name>
    <name evidence="1" type="ORF">NCTC7307_04706</name>
</gene>
<evidence type="ECO:0000313" key="1">
    <source>
        <dbReference type="EMBL" id="SQI27316.1"/>
    </source>
</evidence>
<keyword evidence="2" id="KW-1185">Reference proteome</keyword>
<evidence type="ECO:0000313" key="2">
    <source>
        <dbReference type="Proteomes" id="UP000248731"/>
    </source>
</evidence>
<keyword evidence="1" id="KW-0378">Hydrolase</keyword>
<dbReference type="GO" id="GO:0016787">
    <property type="term" value="F:hydrolase activity"/>
    <property type="evidence" value="ECO:0007669"/>
    <property type="project" value="UniProtKB-KW"/>
</dbReference>
<sequence length="139" mass="15455">MTNAIPKRSTTRITRFETEQLVICSLDFAAVISSVWNICATPSGICWWSTKAHHLVWSIDAPSREYMAIEQLAERVPGRAAADRHAEQLGMESHFAVCACSIRTASMISHSLSKNRKTTALSPMRWPCCWQAISSATTN</sequence>
<accession>A0A2X4TIR8</accession>
<keyword evidence="1" id="KW-0067">ATP-binding</keyword>
<dbReference type="Gene3D" id="3.40.50.10810">
    <property type="entry name" value="Tandem AAA-ATPase domain"/>
    <property type="match status" value="1"/>
</dbReference>